<sequence length="69" mass="7759">MAVKWKALDLPMQSCLWPTRVSLYSCPRPLRACVLLGRGWRLKNLFSLPGLESGVDRIADEGGNRLSCR</sequence>
<comment type="caution">
    <text evidence="1">The sequence shown here is derived from an EMBL/GenBank/DDBJ whole genome shotgun (WGS) entry which is preliminary data.</text>
</comment>
<evidence type="ECO:0000313" key="2">
    <source>
        <dbReference type="Proteomes" id="UP000784294"/>
    </source>
</evidence>
<protein>
    <submittedName>
        <fullName evidence="1">Uncharacterized protein</fullName>
    </submittedName>
</protein>
<dbReference type="EMBL" id="CAAALY010245178">
    <property type="protein sequence ID" value="VEL33104.1"/>
    <property type="molecule type" value="Genomic_DNA"/>
</dbReference>
<dbReference type="Proteomes" id="UP000784294">
    <property type="component" value="Unassembled WGS sequence"/>
</dbReference>
<keyword evidence="2" id="KW-1185">Reference proteome</keyword>
<accession>A0A3S5B477</accession>
<reference evidence="1" key="1">
    <citation type="submission" date="2018-11" db="EMBL/GenBank/DDBJ databases">
        <authorList>
            <consortium name="Pathogen Informatics"/>
        </authorList>
    </citation>
    <scope>NUCLEOTIDE SEQUENCE</scope>
</reference>
<evidence type="ECO:0000313" key="1">
    <source>
        <dbReference type="EMBL" id="VEL33104.1"/>
    </source>
</evidence>
<organism evidence="1 2">
    <name type="scientific">Protopolystoma xenopodis</name>
    <dbReference type="NCBI Taxonomy" id="117903"/>
    <lineage>
        <taxon>Eukaryota</taxon>
        <taxon>Metazoa</taxon>
        <taxon>Spiralia</taxon>
        <taxon>Lophotrochozoa</taxon>
        <taxon>Platyhelminthes</taxon>
        <taxon>Monogenea</taxon>
        <taxon>Polyopisthocotylea</taxon>
        <taxon>Polystomatidea</taxon>
        <taxon>Polystomatidae</taxon>
        <taxon>Protopolystoma</taxon>
    </lineage>
</organism>
<gene>
    <name evidence="1" type="ORF">PXEA_LOCUS26544</name>
</gene>
<proteinExistence type="predicted"/>
<dbReference type="AlphaFoldDB" id="A0A3S5B477"/>
<name>A0A3S5B477_9PLAT</name>